<feature type="transmembrane region" description="Helical" evidence="11">
    <location>
        <begin position="12"/>
        <end position="37"/>
    </location>
</feature>
<dbReference type="SUPFAM" id="SSF81321">
    <property type="entry name" value="Family A G protein-coupled receptor-like"/>
    <property type="match status" value="1"/>
</dbReference>
<dbReference type="AlphaFoldDB" id="A0A812BQ77"/>
<dbReference type="Gene3D" id="1.20.1070.10">
    <property type="entry name" value="Rhodopsin 7-helix transmembrane proteins"/>
    <property type="match status" value="2"/>
</dbReference>
<sequence>MFFFFFFQVSNMFIVSLAIADLIVGLIVMPLNATYIFTIDWLFGLAVCQIWIAIDYLASTASILNLFILSLDRYWSIMSPLKYMRKRTKKRALIMISFVWLLSSLWIIPITGWHAFVHGGVRTVPSDTCDTEYAKNSAFKVVTAFFNFYLPLFLMFFLYIKIFQEIRKRSKFELGQRTCGGMIVMTNQPQHQEQPQQQQQQQQQHSHHHKQNNHHHHNYHGVAGSSKNTVSNSSHQIQLKEARHKSRHSSYIPMPSRTSLVETSEVLNDGSRSAITLRAMTGKTPRDSSAGAPHETLGGAGKDPRHCVVTNQPQQLWRNNVNFKMETAPPYERRLQEYVYDENVVDPLTEKVERYYYEEQSTLCCRQAEVISNPAAYRETSFITRPRSGRLKVSTTTPDKSSLPTGSPTPADAAATIAAVVGVGGSAKKIRKSKTPDRTAKIKKRRDEPSVKLKCLHHSSASNGSCDSSSEGSSICLSLTRAMSGKSRFPRKSSQGTLAGFASTNGASNQKKASANKLATGDSRPHRQPASSTTLRRDSDLSDDLPKDEKGRRSNFAPANIKGRLKNLKQSASLTREIKAVRQLGVIMGAFTVCFLPYFILFMVVAFCDGCIDPGLITAMTWIGYLNSTLNPVLYPLCNLNFRRKFRKMLGLEAQSKRSRYNPPNTVNNVGVVRYD</sequence>
<dbReference type="Pfam" id="PF00001">
    <property type="entry name" value="7tm_1"/>
    <property type="match status" value="2"/>
</dbReference>
<feature type="transmembrane region" description="Helical" evidence="11">
    <location>
        <begin position="137"/>
        <end position="160"/>
    </location>
</feature>
<feature type="compositionally biased region" description="Low complexity" evidence="10">
    <location>
        <begin position="459"/>
        <end position="470"/>
    </location>
</feature>
<evidence type="ECO:0000256" key="11">
    <source>
        <dbReference type="SAM" id="Phobius"/>
    </source>
</evidence>
<feature type="transmembrane region" description="Helical" evidence="11">
    <location>
        <begin position="92"/>
        <end position="117"/>
    </location>
</feature>
<evidence type="ECO:0000313" key="14">
    <source>
        <dbReference type="Proteomes" id="UP000597762"/>
    </source>
</evidence>
<comment type="subcellular location">
    <subcellularLocation>
        <location evidence="1">Cell membrane</location>
        <topology evidence="1">Multi-pass membrane protein</topology>
    </subcellularLocation>
</comment>
<feature type="compositionally biased region" description="Basic residues" evidence="10">
    <location>
        <begin position="205"/>
        <end position="219"/>
    </location>
</feature>
<feature type="compositionally biased region" description="Polar residues" evidence="10">
    <location>
        <begin position="492"/>
        <end position="513"/>
    </location>
</feature>
<comment type="caution">
    <text evidence="13">The sequence shown here is derived from an EMBL/GenBank/DDBJ whole genome shotgun (WGS) entry which is preliminary data.</text>
</comment>
<dbReference type="EMBL" id="CAHIKZ030000765">
    <property type="protein sequence ID" value="CAE1237546.1"/>
    <property type="molecule type" value="Genomic_DNA"/>
</dbReference>
<protein>
    <submittedName>
        <fullName evidence="13">HRH1</fullName>
    </submittedName>
</protein>
<dbReference type="GO" id="GO:0016907">
    <property type="term" value="F:G protein-coupled acetylcholine receptor activity"/>
    <property type="evidence" value="ECO:0007669"/>
    <property type="project" value="InterPro"/>
</dbReference>
<name>A0A812BQ77_ACAPH</name>
<keyword evidence="8 9" id="KW-0807">Transducer</keyword>
<evidence type="ECO:0000256" key="4">
    <source>
        <dbReference type="ARBA" id="ARBA00022989"/>
    </source>
</evidence>
<dbReference type="PROSITE" id="PS50262">
    <property type="entry name" value="G_PROTEIN_RECEP_F1_2"/>
    <property type="match status" value="1"/>
</dbReference>
<comment type="similarity">
    <text evidence="9">Belongs to the G-protein coupled receptor 1 family.</text>
</comment>
<feature type="region of interest" description="Disordered" evidence="10">
    <location>
        <begin position="282"/>
        <end position="306"/>
    </location>
</feature>
<dbReference type="GO" id="GO:0071880">
    <property type="term" value="P:adenylate cyclase-activating adrenergic receptor signaling pathway"/>
    <property type="evidence" value="ECO:0007669"/>
    <property type="project" value="TreeGrafter"/>
</dbReference>
<evidence type="ECO:0000256" key="10">
    <source>
        <dbReference type="SAM" id="MobiDB-lite"/>
    </source>
</evidence>
<evidence type="ECO:0000256" key="6">
    <source>
        <dbReference type="ARBA" id="ARBA00023136"/>
    </source>
</evidence>
<evidence type="ECO:0000256" key="5">
    <source>
        <dbReference type="ARBA" id="ARBA00023040"/>
    </source>
</evidence>
<evidence type="ECO:0000256" key="8">
    <source>
        <dbReference type="ARBA" id="ARBA00023224"/>
    </source>
</evidence>
<feature type="compositionally biased region" description="Polar residues" evidence="10">
    <location>
        <begin position="225"/>
        <end position="237"/>
    </location>
</feature>
<evidence type="ECO:0000256" key="1">
    <source>
        <dbReference type="ARBA" id="ARBA00004651"/>
    </source>
</evidence>
<dbReference type="OrthoDB" id="10071887at2759"/>
<dbReference type="PRINTS" id="PR00237">
    <property type="entry name" value="GPCRRHODOPSN"/>
</dbReference>
<feature type="transmembrane region" description="Helical" evidence="11">
    <location>
        <begin position="619"/>
        <end position="638"/>
    </location>
</feature>
<keyword evidence="5 9" id="KW-0297">G-protein coupled receptor</keyword>
<keyword evidence="7 9" id="KW-0675">Receptor</keyword>
<feature type="region of interest" description="Disordered" evidence="10">
    <location>
        <begin position="482"/>
        <end position="556"/>
    </location>
</feature>
<accession>A0A812BQ77</accession>
<dbReference type="GO" id="GO:0045202">
    <property type="term" value="C:synapse"/>
    <property type="evidence" value="ECO:0007669"/>
    <property type="project" value="GOC"/>
</dbReference>
<organism evidence="13 14">
    <name type="scientific">Acanthosepion pharaonis</name>
    <name type="common">Pharaoh cuttlefish</name>
    <name type="synonym">Sepia pharaonis</name>
    <dbReference type="NCBI Taxonomy" id="158019"/>
    <lineage>
        <taxon>Eukaryota</taxon>
        <taxon>Metazoa</taxon>
        <taxon>Spiralia</taxon>
        <taxon>Lophotrochozoa</taxon>
        <taxon>Mollusca</taxon>
        <taxon>Cephalopoda</taxon>
        <taxon>Coleoidea</taxon>
        <taxon>Decapodiformes</taxon>
        <taxon>Sepiida</taxon>
        <taxon>Sepiina</taxon>
        <taxon>Sepiidae</taxon>
        <taxon>Acanthosepion</taxon>
    </lineage>
</organism>
<dbReference type="PROSITE" id="PS00237">
    <property type="entry name" value="G_PROTEIN_RECEP_F1_1"/>
    <property type="match status" value="1"/>
</dbReference>
<gene>
    <name evidence="13" type="ORF">SPHA_20821</name>
</gene>
<dbReference type="InterPro" id="IPR000995">
    <property type="entry name" value="Musac_Ach_rcpt"/>
</dbReference>
<feature type="transmembrane region" description="Helical" evidence="11">
    <location>
        <begin position="43"/>
        <end position="71"/>
    </location>
</feature>
<keyword evidence="2" id="KW-1003">Cell membrane</keyword>
<dbReference type="PANTHER" id="PTHR24248">
    <property type="entry name" value="ADRENERGIC RECEPTOR-RELATED G-PROTEIN COUPLED RECEPTOR"/>
    <property type="match status" value="1"/>
</dbReference>
<reference evidence="13" key="1">
    <citation type="submission" date="2021-01" db="EMBL/GenBank/DDBJ databases">
        <authorList>
            <person name="Li R."/>
            <person name="Bekaert M."/>
        </authorList>
    </citation>
    <scope>NUCLEOTIDE SEQUENCE</scope>
    <source>
        <strain evidence="13">Farmed</strain>
    </source>
</reference>
<feature type="transmembrane region" description="Helical" evidence="11">
    <location>
        <begin position="584"/>
        <end position="607"/>
    </location>
</feature>
<dbReference type="PRINTS" id="PR00243">
    <property type="entry name" value="MUSCARINICR"/>
</dbReference>
<evidence type="ECO:0000256" key="7">
    <source>
        <dbReference type="ARBA" id="ARBA00023170"/>
    </source>
</evidence>
<evidence type="ECO:0000256" key="3">
    <source>
        <dbReference type="ARBA" id="ARBA00022692"/>
    </source>
</evidence>
<feature type="compositionally biased region" description="Basic and acidic residues" evidence="10">
    <location>
        <begin position="434"/>
        <end position="451"/>
    </location>
</feature>
<evidence type="ECO:0000313" key="13">
    <source>
        <dbReference type="EMBL" id="CAE1237546.1"/>
    </source>
</evidence>
<evidence type="ECO:0000256" key="2">
    <source>
        <dbReference type="ARBA" id="ARBA00022475"/>
    </source>
</evidence>
<dbReference type="GO" id="GO:0043410">
    <property type="term" value="P:positive regulation of MAPK cascade"/>
    <property type="evidence" value="ECO:0007669"/>
    <property type="project" value="TreeGrafter"/>
</dbReference>
<feature type="compositionally biased region" description="Low complexity" evidence="10">
    <location>
        <begin position="189"/>
        <end position="204"/>
    </location>
</feature>
<keyword evidence="3 9" id="KW-0812">Transmembrane</keyword>
<evidence type="ECO:0000256" key="9">
    <source>
        <dbReference type="RuleBase" id="RU000688"/>
    </source>
</evidence>
<dbReference type="Proteomes" id="UP000597762">
    <property type="component" value="Unassembled WGS sequence"/>
</dbReference>
<feature type="compositionally biased region" description="Polar residues" evidence="10">
    <location>
        <begin position="393"/>
        <end position="408"/>
    </location>
</feature>
<dbReference type="InterPro" id="IPR000276">
    <property type="entry name" value="GPCR_Rhodpsn"/>
</dbReference>
<feature type="compositionally biased region" description="Basic and acidic residues" evidence="10">
    <location>
        <begin position="535"/>
        <end position="552"/>
    </location>
</feature>
<feature type="region of interest" description="Disordered" evidence="10">
    <location>
        <begin position="387"/>
        <end position="411"/>
    </location>
</feature>
<dbReference type="GO" id="GO:0005886">
    <property type="term" value="C:plasma membrane"/>
    <property type="evidence" value="ECO:0007669"/>
    <property type="project" value="UniProtKB-SubCell"/>
</dbReference>
<keyword evidence="4 11" id="KW-1133">Transmembrane helix</keyword>
<dbReference type="PANTHER" id="PTHR24248:SF204">
    <property type="entry name" value="HISTAMINE H1 RECEPTOR"/>
    <property type="match status" value="1"/>
</dbReference>
<keyword evidence="14" id="KW-1185">Reference proteome</keyword>
<dbReference type="InterPro" id="IPR017452">
    <property type="entry name" value="GPCR_Rhodpsn_7TM"/>
</dbReference>
<keyword evidence="6 11" id="KW-0472">Membrane</keyword>
<feature type="region of interest" description="Disordered" evidence="10">
    <location>
        <begin position="189"/>
        <end position="257"/>
    </location>
</feature>
<feature type="domain" description="G-protein coupled receptors family 1 profile" evidence="12">
    <location>
        <begin position="1"/>
        <end position="635"/>
    </location>
</feature>
<feature type="region of interest" description="Disordered" evidence="10">
    <location>
        <begin position="428"/>
        <end position="470"/>
    </location>
</feature>
<proteinExistence type="inferred from homology"/>
<evidence type="ECO:0000259" key="12">
    <source>
        <dbReference type="PROSITE" id="PS50262"/>
    </source>
</evidence>